<evidence type="ECO:0000313" key="2">
    <source>
        <dbReference type="EMBL" id="GAD30619.1"/>
    </source>
</evidence>
<reference evidence="3" key="1">
    <citation type="submission" date="2012-12" db="EMBL/GenBank/DDBJ databases">
        <title>Genome Sequence of Photobacterium leiognathi lrivu.4.1.</title>
        <authorList>
            <person name="Urbanczyk H."/>
            <person name="Ogura Y."/>
            <person name="Hayashi T."/>
            <person name="Dunlap P.V."/>
        </authorList>
    </citation>
    <scope>NUCLEOTIDE SEQUENCE [LARGE SCALE GENOMIC DNA]</scope>
    <source>
        <strain evidence="3">lrivu.4.1</strain>
    </source>
</reference>
<proteinExistence type="predicted"/>
<feature type="coiled-coil region" evidence="1">
    <location>
        <begin position="85"/>
        <end position="119"/>
    </location>
</feature>
<name>A0A0U1P7T3_PHOLE</name>
<dbReference type="EMBL" id="DF196819">
    <property type="protein sequence ID" value="GAD30619.1"/>
    <property type="molecule type" value="Genomic_DNA"/>
</dbReference>
<gene>
    <name evidence="2" type="ORF">PLEI_2275</name>
</gene>
<keyword evidence="1" id="KW-0175">Coiled coil</keyword>
<dbReference type="RefSeq" id="WP_023933331.1">
    <property type="nucleotide sequence ID" value="NZ_DF196819.1"/>
</dbReference>
<evidence type="ECO:0000313" key="3">
    <source>
        <dbReference type="Proteomes" id="UP000030675"/>
    </source>
</evidence>
<dbReference type="AlphaFoldDB" id="A0A0U1P7T3"/>
<evidence type="ECO:0000256" key="1">
    <source>
        <dbReference type="SAM" id="Coils"/>
    </source>
</evidence>
<accession>A0A0U1P7T3</accession>
<dbReference type="eggNOG" id="ENOG5031MMC">
    <property type="taxonomic scope" value="Bacteria"/>
</dbReference>
<sequence>MSQATKNKLISALERLLDGDITKLTSKELRNKARKGKLKINNSNVEKEAGLSAGALRRHDDVVLMIKNMSLEAQLAQDETTHSPIEVLQKEIKSLKGERTQANKKKKEYYDEAKSHKEALAVQAATHIKIVQELMDMLHESQREKAMDKIVSTRSDNIITPQFKKPK</sequence>
<dbReference type="Proteomes" id="UP000030675">
    <property type="component" value="Unassembled WGS sequence"/>
</dbReference>
<organism evidence="2 3">
    <name type="scientific">Photobacterium leiognathi lrivu.4.1</name>
    <dbReference type="NCBI Taxonomy" id="1248232"/>
    <lineage>
        <taxon>Bacteria</taxon>
        <taxon>Pseudomonadati</taxon>
        <taxon>Pseudomonadota</taxon>
        <taxon>Gammaproteobacteria</taxon>
        <taxon>Vibrionales</taxon>
        <taxon>Vibrionaceae</taxon>
        <taxon>Photobacterium</taxon>
    </lineage>
</organism>
<dbReference type="HOGENOM" id="CLU_1610090_0_0_6"/>
<protein>
    <submittedName>
        <fullName evidence="2">Bacterioferritin comigratory protein</fullName>
    </submittedName>
</protein>